<dbReference type="InParanoid" id="A0A0C3HE44"/>
<dbReference type="PANTHER" id="PTHR24348">
    <property type="entry name" value="SERINE/THREONINE-PROTEIN KINASE UNC-51-RELATED"/>
    <property type="match status" value="1"/>
</dbReference>
<dbReference type="GO" id="GO:0005829">
    <property type="term" value="C:cytosol"/>
    <property type="evidence" value="ECO:0007669"/>
    <property type="project" value="TreeGrafter"/>
</dbReference>
<evidence type="ECO:0000256" key="2">
    <source>
        <dbReference type="ARBA" id="ARBA00012513"/>
    </source>
</evidence>
<dbReference type="PANTHER" id="PTHR24348:SF22">
    <property type="entry name" value="NON-SPECIFIC SERINE_THREONINE PROTEIN KINASE"/>
    <property type="match status" value="1"/>
</dbReference>
<organism evidence="13 14">
    <name type="scientific">Oidiodendron maius (strain Zn)</name>
    <dbReference type="NCBI Taxonomy" id="913774"/>
    <lineage>
        <taxon>Eukaryota</taxon>
        <taxon>Fungi</taxon>
        <taxon>Dikarya</taxon>
        <taxon>Ascomycota</taxon>
        <taxon>Pezizomycotina</taxon>
        <taxon>Leotiomycetes</taxon>
        <taxon>Leotiomycetes incertae sedis</taxon>
        <taxon>Myxotrichaceae</taxon>
        <taxon>Oidiodendron</taxon>
    </lineage>
</organism>
<comment type="subcellular location">
    <subcellularLocation>
        <location evidence="1">Preautophagosomal structure membrane</location>
        <topology evidence="1">Peripheral membrane protein</topology>
    </subcellularLocation>
</comment>
<dbReference type="GO" id="GO:0004674">
    <property type="term" value="F:protein serine/threonine kinase activity"/>
    <property type="evidence" value="ECO:0007669"/>
    <property type="project" value="UniProtKB-KW"/>
</dbReference>
<keyword evidence="4" id="KW-0808">Transferase</keyword>
<dbReference type="Pfam" id="PF00069">
    <property type="entry name" value="Pkinase"/>
    <property type="match status" value="1"/>
</dbReference>
<comment type="catalytic activity">
    <reaction evidence="10">
        <text>L-threonyl-[protein] + ATP = O-phospho-L-threonyl-[protein] + ADP + H(+)</text>
        <dbReference type="Rhea" id="RHEA:46608"/>
        <dbReference type="Rhea" id="RHEA-COMP:11060"/>
        <dbReference type="Rhea" id="RHEA-COMP:11605"/>
        <dbReference type="ChEBI" id="CHEBI:15378"/>
        <dbReference type="ChEBI" id="CHEBI:30013"/>
        <dbReference type="ChEBI" id="CHEBI:30616"/>
        <dbReference type="ChEBI" id="CHEBI:61977"/>
        <dbReference type="ChEBI" id="CHEBI:456216"/>
        <dbReference type="EC" id="2.7.11.1"/>
    </reaction>
</comment>
<evidence type="ECO:0000313" key="14">
    <source>
        <dbReference type="Proteomes" id="UP000054321"/>
    </source>
</evidence>
<dbReference type="GO" id="GO:0034045">
    <property type="term" value="C:phagophore assembly site membrane"/>
    <property type="evidence" value="ECO:0007669"/>
    <property type="project" value="UniProtKB-SubCell"/>
</dbReference>
<dbReference type="InterPro" id="IPR008271">
    <property type="entry name" value="Ser/Thr_kinase_AS"/>
</dbReference>
<evidence type="ECO:0000256" key="7">
    <source>
        <dbReference type="ARBA" id="ARBA00022840"/>
    </source>
</evidence>
<comment type="catalytic activity">
    <reaction evidence="11">
        <text>L-seryl-[protein] + ATP = O-phospho-L-seryl-[protein] + ADP + H(+)</text>
        <dbReference type="Rhea" id="RHEA:17989"/>
        <dbReference type="Rhea" id="RHEA-COMP:9863"/>
        <dbReference type="Rhea" id="RHEA-COMP:11604"/>
        <dbReference type="ChEBI" id="CHEBI:15378"/>
        <dbReference type="ChEBI" id="CHEBI:29999"/>
        <dbReference type="ChEBI" id="CHEBI:30616"/>
        <dbReference type="ChEBI" id="CHEBI:83421"/>
        <dbReference type="ChEBI" id="CHEBI:456216"/>
        <dbReference type="EC" id="2.7.11.1"/>
    </reaction>
</comment>
<dbReference type="InterPro" id="IPR000719">
    <property type="entry name" value="Prot_kinase_dom"/>
</dbReference>
<evidence type="ECO:0000256" key="5">
    <source>
        <dbReference type="ARBA" id="ARBA00022741"/>
    </source>
</evidence>
<name>A0A0C3HE44_OIDMZ</name>
<evidence type="ECO:0000259" key="12">
    <source>
        <dbReference type="PROSITE" id="PS50011"/>
    </source>
</evidence>
<sequence length="342" mass="38969">MTSKSDIEHWQINATVYKDRVEEIHYITDPARNIRRRPQTKVWKIERLLGRGGFGEVRLEKDIEDGKTRAVKRIPTASANLSNDECEKELKALLEFSKPKSKEAAVFVDFFGWFRDGYDVFLAMEYIPLGDLETNVKAHSGRIPEIEARDITEQILLGLEIMHAESFAHRDLKPQNVLVVNGPPKWWIKLADFGLSKRLTETTAYRTKGGTQSYMAPEILEYLDAPSREYTNAVDLWAVGCITYRLVTGVIPFPPGKSLLKYCEDKSLYPYDALLDSGIKSLCSNFIKELLKTSPTQRPLASQALNHAWIISGRCTNICSRTCSNFLYHLYICIFFGSSSIR</sequence>
<dbReference type="SUPFAM" id="SSF56112">
    <property type="entry name" value="Protein kinase-like (PK-like)"/>
    <property type="match status" value="1"/>
</dbReference>
<dbReference type="STRING" id="913774.A0A0C3HE44"/>
<accession>A0A0C3HE44</accession>
<dbReference type="GO" id="GO:0000045">
    <property type="term" value="P:autophagosome assembly"/>
    <property type="evidence" value="ECO:0007669"/>
    <property type="project" value="TreeGrafter"/>
</dbReference>
<dbReference type="EC" id="2.7.11.1" evidence="2"/>
<proteinExistence type="predicted"/>
<keyword evidence="14" id="KW-1185">Reference proteome</keyword>
<dbReference type="InterPro" id="IPR011009">
    <property type="entry name" value="Kinase-like_dom_sf"/>
</dbReference>
<dbReference type="InterPro" id="IPR045269">
    <property type="entry name" value="Atg1-like"/>
</dbReference>
<evidence type="ECO:0000256" key="8">
    <source>
        <dbReference type="ARBA" id="ARBA00023006"/>
    </source>
</evidence>
<keyword evidence="7" id="KW-0067">ATP-binding</keyword>
<dbReference type="Proteomes" id="UP000054321">
    <property type="component" value="Unassembled WGS sequence"/>
</dbReference>
<evidence type="ECO:0000256" key="1">
    <source>
        <dbReference type="ARBA" id="ARBA00004623"/>
    </source>
</evidence>
<dbReference type="GO" id="GO:0005524">
    <property type="term" value="F:ATP binding"/>
    <property type="evidence" value="ECO:0007669"/>
    <property type="project" value="UniProtKB-KW"/>
</dbReference>
<dbReference type="AlphaFoldDB" id="A0A0C3HE44"/>
<evidence type="ECO:0000256" key="6">
    <source>
        <dbReference type="ARBA" id="ARBA00022777"/>
    </source>
</evidence>
<evidence type="ECO:0000256" key="10">
    <source>
        <dbReference type="ARBA" id="ARBA00047899"/>
    </source>
</evidence>
<evidence type="ECO:0000256" key="3">
    <source>
        <dbReference type="ARBA" id="ARBA00022527"/>
    </source>
</evidence>
<reference evidence="14" key="2">
    <citation type="submission" date="2015-01" db="EMBL/GenBank/DDBJ databases">
        <title>Evolutionary Origins and Diversification of the Mycorrhizal Mutualists.</title>
        <authorList>
            <consortium name="DOE Joint Genome Institute"/>
            <consortium name="Mycorrhizal Genomics Consortium"/>
            <person name="Kohler A."/>
            <person name="Kuo A."/>
            <person name="Nagy L.G."/>
            <person name="Floudas D."/>
            <person name="Copeland A."/>
            <person name="Barry K.W."/>
            <person name="Cichocki N."/>
            <person name="Veneault-Fourrey C."/>
            <person name="LaButti K."/>
            <person name="Lindquist E.A."/>
            <person name="Lipzen A."/>
            <person name="Lundell T."/>
            <person name="Morin E."/>
            <person name="Murat C."/>
            <person name="Riley R."/>
            <person name="Ohm R."/>
            <person name="Sun H."/>
            <person name="Tunlid A."/>
            <person name="Henrissat B."/>
            <person name="Grigoriev I.V."/>
            <person name="Hibbett D.S."/>
            <person name="Martin F."/>
        </authorList>
    </citation>
    <scope>NUCLEOTIDE SEQUENCE [LARGE SCALE GENOMIC DNA]</scope>
    <source>
        <strain evidence="14">Zn</strain>
    </source>
</reference>
<dbReference type="Gene3D" id="1.10.510.10">
    <property type="entry name" value="Transferase(Phosphotransferase) domain 1"/>
    <property type="match status" value="1"/>
</dbReference>
<dbReference type="SMART" id="SM00220">
    <property type="entry name" value="S_TKc"/>
    <property type="match status" value="1"/>
</dbReference>
<feature type="domain" description="Protein kinase" evidence="12">
    <location>
        <begin position="43"/>
        <end position="310"/>
    </location>
</feature>
<keyword evidence="3" id="KW-0723">Serine/threonine-protein kinase</keyword>
<dbReference type="HOGENOM" id="CLU_000288_63_40_1"/>
<reference evidence="13 14" key="1">
    <citation type="submission" date="2014-04" db="EMBL/GenBank/DDBJ databases">
        <authorList>
            <consortium name="DOE Joint Genome Institute"/>
            <person name="Kuo A."/>
            <person name="Martino E."/>
            <person name="Perotto S."/>
            <person name="Kohler A."/>
            <person name="Nagy L.G."/>
            <person name="Floudas D."/>
            <person name="Copeland A."/>
            <person name="Barry K.W."/>
            <person name="Cichocki N."/>
            <person name="Veneault-Fourrey C."/>
            <person name="LaButti K."/>
            <person name="Lindquist E.A."/>
            <person name="Lipzen A."/>
            <person name="Lundell T."/>
            <person name="Morin E."/>
            <person name="Murat C."/>
            <person name="Sun H."/>
            <person name="Tunlid A."/>
            <person name="Henrissat B."/>
            <person name="Grigoriev I.V."/>
            <person name="Hibbett D.S."/>
            <person name="Martin F."/>
            <person name="Nordberg H.P."/>
            <person name="Cantor M.N."/>
            <person name="Hua S.X."/>
        </authorList>
    </citation>
    <scope>NUCLEOTIDE SEQUENCE [LARGE SCALE GENOMIC DNA]</scope>
    <source>
        <strain evidence="13 14">Zn</strain>
    </source>
</reference>
<dbReference type="PROSITE" id="PS00108">
    <property type="entry name" value="PROTEIN_KINASE_ST"/>
    <property type="match status" value="1"/>
</dbReference>
<protein>
    <recommendedName>
        <fullName evidence="2">non-specific serine/threonine protein kinase</fullName>
        <ecNumber evidence="2">2.7.11.1</ecNumber>
    </recommendedName>
    <alternativeName>
        <fullName evidence="9">Autophagy-related protein 1</fullName>
    </alternativeName>
</protein>
<keyword evidence="5" id="KW-0547">Nucleotide-binding</keyword>
<dbReference type="GO" id="GO:0005776">
    <property type="term" value="C:autophagosome"/>
    <property type="evidence" value="ECO:0007669"/>
    <property type="project" value="TreeGrafter"/>
</dbReference>
<evidence type="ECO:0000313" key="13">
    <source>
        <dbReference type="EMBL" id="KIN00557.1"/>
    </source>
</evidence>
<keyword evidence="8" id="KW-0072">Autophagy</keyword>
<gene>
    <name evidence="13" type="ORF">OIDMADRAFT_165163</name>
</gene>
<dbReference type="OrthoDB" id="10252171at2759"/>
<dbReference type="EMBL" id="KN832877">
    <property type="protein sequence ID" value="KIN00557.1"/>
    <property type="molecule type" value="Genomic_DNA"/>
</dbReference>
<evidence type="ECO:0000256" key="9">
    <source>
        <dbReference type="ARBA" id="ARBA00030237"/>
    </source>
</evidence>
<keyword evidence="6" id="KW-0418">Kinase</keyword>
<evidence type="ECO:0000256" key="11">
    <source>
        <dbReference type="ARBA" id="ARBA00048679"/>
    </source>
</evidence>
<dbReference type="GO" id="GO:0010506">
    <property type="term" value="P:regulation of autophagy"/>
    <property type="evidence" value="ECO:0007669"/>
    <property type="project" value="InterPro"/>
</dbReference>
<evidence type="ECO:0000256" key="4">
    <source>
        <dbReference type="ARBA" id="ARBA00022679"/>
    </source>
</evidence>
<dbReference type="PROSITE" id="PS50011">
    <property type="entry name" value="PROTEIN_KINASE_DOM"/>
    <property type="match status" value="1"/>
</dbReference>